<evidence type="ECO:0000313" key="2">
    <source>
        <dbReference type="EMBL" id="MPC24968.1"/>
    </source>
</evidence>
<protein>
    <submittedName>
        <fullName evidence="2">Uncharacterized protein</fullName>
    </submittedName>
</protein>
<sequence length="68" mass="7757">MFKACRTAAASLHGIAAPIQEIHEPRLHTHLKELIQDLAQLYICIVLFFLFLRSVCRLPQAVDRVTND</sequence>
<keyword evidence="3" id="KW-1185">Reference proteome</keyword>
<accession>A0A5B7DU51</accession>
<dbReference type="Proteomes" id="UP000324222">
    <property type="component" value="Unassembled WGS sequence"/>
</dbReference>
<evidence type="ECO:0000256" key="1">
    <source>
        <dbReference type="SAM" id="Phobius"/>
    </source>
</evidence>
<organism evidence="2 3">
    <name type="scientific">Portunus trituberculatus</name>
    <name type="common">Swimming crab</name>
    <name type="synonym">Neptunus trituberculatus</name>
    <dbReference type="NCBI Taxonomy" id="210409"/>
    <lineage>
        <taxon>Eukaryota</taxon>
        <taxon>Metazoa</taxon>
        <taxon>Ecdysozoa</taxon>
        <taxon>Arthropoda</taxon>
        <taxon>Crustacea</taxon>
        <taxon>Multicrustacea</taxon>
        <taxon>Malacostraca</taxon>
        <taxon>Eumalacostraca</taxon>
        <taxon>Eucarida</taxon>
        <taxon>Decapoda</taxon>
        <taxon>Pleocyemata</taxon>
        <taxon>Brachyura</taxon>
        <taxon>Eubrachyura</taxon>
        <taxon>Portunoidea</taxon>
        <taxon>Portunidae</taxon>
        <taxon>Portuninae</taxon>
        <taxon>Portunus</taxon>
    </lineage>
</organism>
<keyword evidence="1" id="KW-1133">Transmembrane helix</keyword>
<evidence type="ECO:0000313" key="3">
    <source>
        <dbReference type="Proteomes" id="UP000324222"/>
    </source>
</evidence>
<gene>
    <name evidence="2" type="ORF">E2C01_018062</name>
</gene>
<name>A0A5B7DU51_PORTR</name>
<keyword evidence="1" id="KW-0812">Transmembrane</keyword>
<dbReference type="EMBL" id="VSRR010001397">
    <property type="protein sequence ID" value="MPC24968.1"/>
    <property type="molecule type" value="Genomic_DNA"/>
</dbReference>
<dbReference type="AlphaFoldDB" id="A0A5B7DU51"/>
<comment type="caution">
    <text evidence="2">The sequence shown here is derived from an EMBL/GenBank/DDBJ whole genome shotgun (WGS) entry which is preliminary data.</text>
</comment>
<feature type="transmembrane region" description="Helical" evidence="1">
    <location>
        <begin position="40"/>
        <end position="56"/>
    </location>
</feature>
<keyword evidence="1" id="KW-0472">Membrane</keyword>
<reference evidence="2 3" key="1">
    <citation type="submission" date="2019-05" db="EMBL/GenBank/DDBJ databases">
        <title>Another draft genome of Portunus trituberculatus and its Hox gene families provides insights of decapod evolution.</title>
        <authorList>
            <person name="Jeong J.-H."/>
            <person name="Song I."/>
            <person name="Kim S."/>
            <person name="Choi T."/>
            <person name="Kim D."/>
            <person name="Ryu S."/>
            <person name="Kim W."/>
        </authorList>
    </citation>
    <scope>NUCLEOTIDE SEQUENCE [LARGE SCALE GENOMIC DNA]</scope>
    <source>
        <tissue evidence="2">Muscle</tissue>
    </source>
</reference>
<proteinExistence type="predicted"/>